<feature type="region of interest" description="Interaction with DNA" evidence="8">
    <location>
        <begin position="177"/>
        <end position="182"/>
    </location>
</feature>
<feature type="site" description="Interaction with DNA" evidence="8">
    <location>
        <position position="162"/>
    </location>
</feature>
<dbReference type="HAMAP" id="MF_00952">
    <property type="entry name" value="Topoisom_1_prok"/>
    <property type="match status" value="1"/>
</dbReference>
<dbReference type="RefSeq" id="WP_171188322.1">
    <property type="nucleotide sequence ID" value="NZ_WTPX01000104.1"/>
</dbReference>
<feature type="domain" description="Topo IA-type catalytic" evidence="11">
    <location>
        <begin position="143"/>
        <end position="602"/>
    </location>
</feature>
<dbReference type="SMART" id="SM00493">
    <property type="entry name" value="TOPRIM"/>
    <property type="match status" value="1"/>
</dbReference>
<evidence type="ECO:0000256" key="2">
    <source>
        <dbReference type="ARBA" id="ARBA00009446"/>
    </source>
</evidence>
<dbReference type="PROSITE" id="PS50880">
    <property type="entry name" value="TOPRIM"/>
    <property type="match status" value="1"/>
</dbReference>
<dbReference type="Proteomes" id="UP000609651">
    <property type="component" value="Unassembled WGS sequence"/>
</dbReference>
<evidence type="ECO:0000256" key="5">
    <source>
        <dbReference type="ARBA" id="ARBA00023029"/>
    </source>
</evidence>
<keyword evidence="5 8" id="KW-0799">Topoisomerase</keyword>
<feature type="active site" description="O-(5'-phospho-DNA)-tyrosine intermediate" evidence="8">
    <location>
        <position position="325"/>
    </location>
</feature>
<organism evidence="12 13">
    <name type="scientific">Alienimonas chondri</name>
    <dbReference type="NCBI Taxonomy" id="2681879"/>
    <lineage>
        <taxon>Bacteria</taxon>
        <taxon>Pseudomonadati</taxon>
        <taxon>Planctomycetota</taxon>
        <taxon>Planctomycetia</taxon>
        <taxon>Planctomycetales</taxon>
        <taxon>Planctomycetaceae</taxon>
        <taxon>Alienimonas</taxon>
    </lineage>
</organism>
<keyword evidence="6 8" id="KW-0238">DNA-binding</keyword>
<dbReference type="InterPro" id="IPR003602">
    <property type="entry name" value="Topo_IA_DNA-bd_dom"/>
</dbReference>
<keyword evidence="3" id="KW-0479">Metal-binding</keyword>
<feature type="site" description="Interaction with DNA" evidence="8">
    <location>
        <position position="34"/>
    </location>
</feature>
<dbReference type="SUPFAM" id="SSF56712">
    <property type="entry name" value="Prokaryotic type I DNA topoisomerase"/>
    <property type="match status" value="1"/>
</dbReference>
<feature type="region of interest" description="Disordered" evidence="9">
    <location>
        <begin position="864"/>
        <end position="898"/>
    </location>
</feature>
<dbReference type="Pfam" id="PF01131">
    <property type="entry name" value="Topoisom_bac"/>
    <property type="match status" value="1"/>
</dbReference>
<dbReference type="CDD" id="cd03363">
    <property type="entry name" value="TOPRIM_TopoIA_TopoI"/>
    <property type="match status" value="1"/>
</dbReference>
<keyword evidence="7 8" id="KW-0413">Isomerase</keyword>
<evidence type="ECO:0000313" key="13">
    <source>
        <dbReference type="Proteomes" id="UP000609651"/>
    </source>
</evidence>
<dbReference type="InterPro" id="IPR000380">
    <property type="entry name" value="Topo_IA"/>
</dbReference>
<dbReference type="NCBIfam" id="TIGR01051">
    <property type="entry name" value="topA_bact"/>
    <property type="match status" value="1"/>
</dbReference>
<feature type="site" description="Interaction with DNA" evidence="8">
    <location>
        <position position="157"/>
    </location>
</feature>
<dbReference type="InterPro" id="IPR023406">
    <property type="entry name" value="Topo_IA_AS"/>
</dbReference>
<dbReference type="Gene3D" id="1.10.460.10">
    <property type="entry name" value="Topoisomerase I, domain 2"/>
    <property type="match status" value="1"/>
</dbReference>
<dbReference type="InterPro" id="IPR013826">
    <property type="entry name" value="Topo_IA_cen_sub3"/>
</dbReference>
<comment type="subunit">
    <text evidence="8">Monomer.</text>
</comment>
<feature type="site" description="Interaction with DNA" evidence="8">
    <location>
        <position position="534"/>
    </location>
</feature>
<dbReference type="Gene3D" id="1.10.290.10">
    <property type="entry name" value="Topoisomerase I, domain 4"/>
    <property type="match status" value="1"/>
</dbReference>
<evidence type="ECO:0000313" key="12">
    <source>
        <dbReference type="EMBL" id="NNJ26867.1"/>
    </source>
</evidence>
<keyword evidence="4" id="KW-0460">Magnesium</keyword>
<name>A0ABX1VI04_9PLAN</name>
<dbReference type="Gene3D" id="3.40.50.140">
    <property type="match status" value="1"/>
</dbReference>
<dbReference type="Pfam" id="PF01751">
    <property type="entry name" value="Toprim"/>
    <property type="match status" value="1"/>
</dbReference>
<evidence type="ECO:0000259" key="10">
    <source>
        <dbReference type="PROSITE" id="PS50880"/>
    </source>
</evidence>
<feature type="compositionally biased region" description="Basic residues" evidence="9">
    <location>
        <begin position="870"/>
        <end position="898"/>
    </location>
</feature>
<dbReference type="InterPro" id="IPR013825">
    <property type="entry name" value="Topo_IA_cen_sub2"/>
</dbReference>
<dbReference type="SMART" id="SM00436">
    <property type="entry name" value="TOP1Bc"/>
    <property type="match status" value="1"/>
</dbReference>
<dbReference type="InterPro" id="IPR003601">
    <property type="entry name" value="Topo_IA_2"/>
</dbReference>
<dbReference type="SMART" id="SM00437">
    <property type="entry name" value="TOP1Ac"/>
    <property type="match status" value="1"/>
</dbReference>
<comment type="catalytic activity">
    <reaction evidence="1 8">
        <text>ATP-independent breakage of single-stranded DNA, followed by passage and rejoining.</text>
        <dbReference type="EC" id="5.6.2.1"/>
    </reaction>
</comment>
<dbReference type="Pfam" id="PF13368">
    <property type="entry name" value="Toprim_C_rpt"/>
    <property type="match status" value="3"/>
</dbReference>
<feature type="compositionally biased region" description="Basic and acidic residues" evidence="9">
    <location>
        <begin position="806"/>
        <end position="822"/>
    </location>
</feature>
<evidence type="ECO:0000256" key="3">
    <source>
        <dbReference type="ARBA" id="ARBA00022723"/>
    </source>
</evidence>
<feature type="site" description="Interaction with DNA" evidence="8">
    <location>
        <position position="153"/>
    </location>
</feature>
<gene>
    <name evidence="8 12" type="primary">topA</name>
    <name evidence="12" type="ORF">LzC2_29620</name>
</gene>
<evidence type="ECO:0000256" key="8">
    <source>
        <dbReference type="HAMAP-Rule" id="MF_00952"/>
    </source>
</evidence>
<protein>
    <recommendedName>
        <fullName evidence="8">DNA topoisomerase 1</fullName>
        <ecNumber evidence="8">5.6.2.1</ecNumber>
    </recommendedName>
    <alternativeName>
        <fullName evidence="8">DNA topoisomerase I</fullName>
    </alternativeName>
</protein>
<dbReference type="PANTHER" id="PTHR42785:SF1">
    <property type="entry name" value="DNA TOPOISOMERASE"/>
    <property type="match status" value="1"/>
</dbReference>
<dbReference type="EMBL" id="WTPX01000104">
    <property type="protein sequence ID" value="NNJ26867.1"/>
    <property type="molecule type" value="Genomic_DNA"/>
</dbReference>
<dbReference type="InterPro" id="IPR028612">
    <property type="entry name" value="Topoisom_1_IA"/>
</dbReference>
<evidence type="ECO:0000256" key="4">
    <source>
        <dbReference type="ARBA" id="ARBA00022842"/>
    </source>
</evidence>
<dbReference type="InterPro" id="IPR005733">
    <property type="entry name" value="TopoI_bac-type"/>
</dbReference>
<evidence type="ECO:0000256" key="6">
    <source>
        <dbReference type="ARBA" id="ARBA00023125"/>
    </source>
</evidence>
<sequence>MAGHTLVVVESPAKAKKIQGFLGSGYKVLASFGHVRDLPGKAAEVPKAVKGEPWATLGVNTDKDFEPLYIVSADKKKRVTELKDAMKGAKELLIATDEDREGESIGWHLIELLKPKVPVKRMVFSEITKDAIQKAVGQTRKLDTDLVEAQETRRILDRLYGYTLSPLLWKKISSGLSAGRVQSVAVRMLTEREMERLAFRSSEYWDLSARLAKSGDEISIDSTLTEAAGKSVATGRDFDESTGRLKPTADVTHLDETEATRIADVLKKGSNWSVKSVEERQSTRKPYPPFTTSTLQQEANRKLGMTARRTMQTAQRLYEDGHITYMRTDSVNLSGEATTAARDTVKKRYGDKFLSPSPRKFTGKSKGAQEAHEAIRPAGTKMQTAKELGLAGAEGKLYDLIWKRTVACQMAEAKFTFQTVLIDAAPTGGDKATPLTFRATGKRIDFAGFLRAYVEGSDDPAEALDDQDSLLPKLAQGDSLALLPGPEPVPLEAVKHETKPPARYTEASLVKRLEAEGIGRPSTYASILSTVQDRGYAEKQGNQLVPTFTALAVNRLLERNFPNLVDYQFTAQMENQLDEIADGKGKRLPYLEKFYKGVEGLDQQVKSKEESIDPRDACTLRLDNVTPDVRVGRYGPYFEAELDGEKFTASLPADIAPADLNDELAEKLIEEKRRGPQSLGVHPEEGLEMYVKSGPYGPYVQLGEVTDEMPKPKRSSIPKFIEPDAITAEQAAALLALPRRLGHHSEDNLVVKVGVGPYGPYVLHNKKYGNFDKKTHVYEHEGKAYSVFDVTLEVAEAMLKASKKRAAPDPLRDLGEHPKDGKPVQIFEGKYGPYIKHGKINATLPKDADPKDVSMDEAVRLIAEKEAKGGGKRGRKKAAKKSPAKKKAAPKRKKASAK</sequence>
<comment type="similarity">
    <text evidence="2 8">Belongs to the type IA topoisomerase family.</text>
</comment>
<dbReference type="PRINTS" id="PR00417">
    <property type="entry name" value="PRTPISMRASEI"/>
</dbReference>
<evidence type="ECO:0000256" key="7">
    <source>
        <dbReference type="ARBA" id="ARBA00023235"/>
    </source>
</evidence>
<feature type="site" description="Interaction with DNA" evidence="8">
    <location>
        <position position="154"/>
    </location>
</feature>
<dbReference type="InterPro" id="IPR034149">
    <property type="entry name" value="TOPRIM_TopoI"/>
</dbReference>
<evidence type="ECO:0000256" key="1">
    <source>
        <dbReference type="ARBA" id="ARBA00000213"/>
    </source>
</evidence>
<feature type="domain" description="Toprim" evidence="10">
    <location>
        <begin position="4"/>
        <end position="128"/>
    </location>
</feature>
<keyword evidence="13" id="KW-1185">Reference proteome</keyword>
<dbReference type="PANTHER" id="PTHR42785">
    <property type="entry name" value="DNA TOPOISOMERASE, TYPE IA, CORE"/>
    <property type="match status" value="1"/>
</dbReference>
<proteinExistence type="inferred from homology"/>
<feature type="site" description="Interaction with DNA" evidence="8">
    <location>
        <position position="327"/>
    </location>
</feature>
<dbReference type="InterPro" id="IPR023405">
    <property type="entry name" value="Topo_IA_core_domain"/>
</dbReference>
<reference evidence="12 13" key="1">
    <citation type="journal article" date="2020" name="Syst. Appl. Microbiol.">
        <title>Alienimonas chondri sp. nov., a novel planctomycete isolated from the biofilm of the red alga Chondrus crispus.</title>
        <authorList>
            <person name="Vitorino I."/>
            <person name="Albuquerque L."/>
            <person name="Wiegand S."/>
            <person name="Kallscheuer N."/>
            <person name="da Costa M.S."/>
            <person name="Lobo-da-Cunha A."/>
            <person name="Jogler C."/>
            <person name="Lage O.M."/>
        </authorList>
    </citation>
    <scope>NUCLEOTIDE SEQUENCE [LARGE SCALE GENOMIC DNA]</scope>
    <source>
        <strain evidence="12 13">LzC2</strain>
    </source>
</reference>
<dbReference type="PROSITE" id="PS00396">
    <property type="entry name" value="TOPO_IA_1"/>
    <property type="match status" value="1"/>
</dbReference>
<dbReference type="EC" id="5.6.2.1" evidence="8"/>
<dbReference type="InterPro" id="IPR006171">
    <property type="entry name" value="TOPRIM_dom"/>
</dbReference>
<evidence type="ECO:0000259" key="11">
    <source>
        <dbReference type="PROSITE" id="PS52039"/>
    </source>
</evidence>
<accession>A0ABX1VI04</accession>
<feature type="region of interest" description="Disordered" evidence="9">
    <location>
        <begin position="802"/>
        <end position="823"/>
    </location>
</feature>
<evidence type="ECO:0000256" key="9">
    <source>
        <dbReference type="SAM" id="MobiDB-lite"/>
    </source>
</evidence>
<dbReference type="Gene3D" id="2.70.20.10">
    <property type="entry name" value="Topoisomerase I, domain 3"/>
    <property type="match status" value="1"/>
</dbReference>
<dbReference type="InterPro" id="IPR013497">
    <property type="entry name" value="Topo_IA_cen"/>
</dbReference>
<dbReference type="InterPro" id="IPR013824">
    <property type="entry name" value="Topo_IA_cen_sub1"/>
</dbReference>
<dbReference type="PROSITE" id="PS52039">
    <property type="entry name" value="TOPO_IA_2"/>
    <property type="match status" value="1"/>
</dbReference>
<comment type="caution">
    <text evidence="12">The sequence shown here is derived from an EMBL/GenBank/DDBJ whole genome shotgun (WGS) entry which is preliminary data.</text>
</comment>
<dbReference type="GO" id="GO:0003917">
    <property type="term" value="F:DNA topoisomerase type I (single strand cut, ATP-independent) activity"/>
    <property type="evidence" value="ECO:0007669"/>
    <property type="project" value="UniProtKB-EC"/>
</dbReference>
<dbReference type="CDD" id="cd00186">
    <property type="entry name" value="TOP1Ac"/>
    <property type="match status" value="1"/>
</dbReference>
<feature type="site" description="Interaction with DNA" evidence="8">
    <location>
        <position position="169"/>
    </location>
</feature>
<dbReference type="InterPro" id="IPR025589">
    <property type="entry name" value="Toprim_C_rpt"/>
</dbReference>
<comment type="function">
    <text evidence="8">Releases the supercoiling and torsional tension of DNA, which is introduced during the DNA replication and transcription, by transiently cleaving and rejoining one strand of the DNA duplex. Introduces a single-strand break via transesterification at a target site in duplex DNA. The scissile phosphodiester is attacked by the catalytic tyrosine of the enzyme, resulting in the formation of a DNA-(5'-phosphotyrosyl)-enzyme intermediate and the expulsion of a 3'-OH DNA strand. The free DNA strand then undergoes passage around the unbroken strand, thus removing DNA supercoils. Finally, in the religation step, the DNA 3'-OH attacks the covalent intermediate to expel the active-site tyrosine and restore the DNA phosphodiester backbone.</text>
</comment>